<keyword evidence="8" id="KW-0539">Nucleus</keyword>
<dbReference type="PROSITE" id="PS51038">
    <property type="entry name" value="BAH"/>
    <property type="match status" value="1"/>
</dbReference>
<dbReference type="GO" id="GO:0032259">
    <property type="term" value="P:methylation"/>
    <property type="evidence" value="ECO:0007669"/>
    <property type="project" value="UniProtKB-KW"/>
</dbReference>
<reference evidence="10" key="2">
    <citation type="submission" date="2021-03" db="UniProtKB">
        <authorList>
            <consortium name="EnsemblPlants"/>
        </authorList>
    </citation>
    <scope>IDENTIFICATION</scope>
</reference>
<dbReference type="GO" id="GO:0003886">
    <property type="term" value="F:DNA (cytosine-5-)-methyltransferase activity"/>
    <property type="evidence" value="ECO:0007669"/>
    <property type="project" value="UniProtKB-EC"/>
</dbReference>
<dbReference type="InterPro" id="IPR001525">
    <property type="entry name" value="C5_MeTfrase"/>
</dbReference>
<proteinExistence type="predicted"/>
<dbReference type="Pfam" id="PF00145">
    <property type="entry name" value="DNA_methylase"/>
    <property type="match status" value="1"/>
</dbReference>
<dbReference type="EC" id="2.1.1.37" evidence="2"/>
<dbReference type="InterPro" id="IPR029063">
    <property type="entry name" value="SAM-dependent_MTases_sf"/>
</dbReference>
<organism evidence="10 11">
    <name type="scientific">Chenopodium quinoa</name>
    <name type="common">Quinoa</name>
    <dbReference type="NCBI Taxonomy" id="63459"/>
    <lineage>
        <taxon>Eukaryota</taxon>
        <taxon>Viridiplantae</taxon>
        <taxon>Streptophyta</taxon>
        <taxon>Embryophyta</taxon>
        <taxon>Tracheophyta</taxon>
        <taxon>Spermatophyta</taxon>
        <taxon>Magnoliopsida</taxon>
        <taxon>eudicotyledons</taxon>
        <taxon>Gunneridae</taxon>
        <taxon>Pentapetalae</taxon>
        <taxon>Caryophyllales</taxon>
        <taxon>Chenopodiaceae</taxon>
        <taxon>Chenopodioideae</taxon>
        <taxon>Atripliceae</taxon>
        <taxon>Chenopodium</taxon>
    </lineage>
</organism>
<evidence type="ECO:0000256" key="3">
    <source>
        <dbReference type="ARBA" id="ARBA00022603"/>
    </source>
</evidence>
<feature type="domain" description="BAH" evidence="9">
    <location>
        <begin position="173"/>
        <end position="313"/>
    </location>
</feature>
<keyword evidence="7" id="KW-0238">DNA-binding</keyword>
<dbReference type="GO" id="GO:0003677">
    <property type="term" value="F:DNA binding"/>
    <property type="evidence" value="ECO:0007669"/>
    <property type="project" value="UniProtKB-KW"/>
</dbReference>
<sequence>MNIDKTHRESGKRRLNCSSQDIKWEGEPLQKTSASETFYKQAKVFGDLVVVGGCVLIEIDESVELPPMYFVEYMFEKSSGKKMVHGRLMLRGNQTVLGIAANEREERKCKGLPLEYYCKSLYQPDKGAFICLPKKSMGSGNGVCCACKTKEAEKEQKSLKLNSSSACFVYKGAEYNIEDFFYVAPQYFAEDEKDNETIKSSRNVGLKPYVICQLLEIEMPKASRKSDCESIKIKVRRYFRPEDISVDKAYCSDIREVYFSEQTHLLAVVAVQGKCQVRIKDDLLSINYPAVHEHAFFCEHLYDPVRGAIKQLPSNVRLNSMIDESMSRRKKGKAIEGEDDEPVKQKGESLKKQLATLNIFAGCGGLSEGLEQSGKIWYSGSWSLWFSQSRKRAFIWAASPEETLPDWPEPMHVFAGPELKVTLDSNTQHAAVRSTATGAPFRSITVRDSIGDLPAVGNGASLAAMVVKLSTGQMVDLVPWCLPNTAERHNQWKGLFGRLDWEGNFPTSITDPQPMGKGFPDSYKFAGNIQYRHRQIGNAVPPPLAFALGRKLQEAVDRKCEV</sequence>
<keyword evidence="6" id="KW-0677">Repeat</keyword>
<evidence type="ECO:0000256" key="8">
    <source>
        <dbReference type="ARBA" id="ARBA00023242"/>
    </source>
</evidence>
<dbReference type="Gene3D" id="3.90.120.10">
    <property type="entry name" value="DNA Methylase, subunit A, domain 2"/>
    <property type="match status" value="2"/>
</dbReference>
<comment type="subcellular location">
    <subcellularLocation>
        <location evidence="1">Nucleus</location>
    </subcellularLocation>
</comment>
<dbReference type="Gramene" id="AUR62001559-RA">
    <property type="protein sequence ID" value="AUR62001559-RA:cds"/>
    <property type="gene ID" value="AUR62001559"/>
</dbReference>
<keyword evidence="11" id="KW-1185">Reference proteome</keyword>
<keyword evidence="5" id="KW-0949">S-adenosyl-L-methionine</keyword>
<dbReference type="PANTHER" id="PTHR10629">
    <property type="entry name" value="CYTOSINE-SPECIFIC METHYLTRANSFERASE"/>
    <property type="match status" value="1"/>
</dbReference>
<dbReference type="InterPro" id="IPR001025">
    <property type="entry name" value="BAH_dom"/>
</dbReference>
<reference evidence="10" key="1">
    <citation type="journal article" date="2017" name="Nature">
        <title>The genome of Chenopodium quinoa.</title>
        <authorList>
            <person name="Jarvis D.E."/>
            <person name="Ho Y.S."/>
            <person name="Lightfoot D.J."/>
            <person name="Schmoeckel S.M."/>
            <person name="Li B."/>
            <person name="Borm T.J.A."/>
            <person name="Ohyanagi H."/>
            <person name="Mineta K."/>
            <person name="Michell C.T."/>
            <person name="Saber N."/>
            <person name="Kharbatia N.M."/>
            <person name="Rupper R.R."/>
            <person name="Sharp A.R."/>
            <person name="Dally N."/>
            <person name="Boughton B.A."/>
            <person name="Woo Y.H."/>
            <person name="Gao G."/>
            <person name="Schijlen E.G.W.M."/>
            <person name="Guo X."/>
            <person name="Momin A.A."/>
            <person name="Negrao S."/>
            <person name="Al-Babili S."/>
            <person name="Gehring C."/>
            <person name="Roessner U."/>
            <person name="Jung C."/>
            <person name="Murphy K."/>
            <person name="Arold S.T."/>
            <person name="Gojobori T."/>
            <person name="van der Linden C.G."/>
            <person name="van Loo E.N."/>
            <person name="Jellen E.N."/>
            <person name="Maughan P.J."/>
            <person name="Tester M."/>
        </authorList>
    </citation>
    <scope>NUCLEOTIDE SEQUENCE [LARGE SCALE GENOMIC DNA]</scope>
    <source>
        <strain evidence="10">cv. PI 614886</strain>
    </source>
</reference>
<protein>
    <recommendedName>
        <fullName evidence="2">DNA (cytosine-5-)-methyltransferase</fullName>
        <ecNumber evidence="2">2.1.1.37</ecNumber>
    </recommendedName>
</protein>
<evidence type="ECO:0000256" key="4">
    <source>
        <dbReference type="ARBA" id="ARBA00022679"/>
    </source>
</evidence>
<dbReference type="SUPFAM" id="SSF53335">
    <property type="entry name" value="S-adenosyl-L-methionine-dependent methyltransferases"/>
    <property type="match status" value="1"/>
</dbReference>
<dbReference type="GO" id="GO:0005634">
    <property type="term" value="C:nucleus"/>
    <property type="evidence" value="ECO:0007669"/>
    <property type="project" value="UniProtKB-SubCell"/>
</dbReference>
<dbReference type="InterPro" id="IPR031303">
    <property type="entry name" value="C5_meth_CS"/>
</dbReference>
<dbReference type="SMART" id="SM00439">
    <property type="entry name" value="BAH"/>
    <property type="match status" value="2"/>
</dbReference>
<dbReference type="PROSITE" id="PS00095">
    <property type="entry name" value="C5_MTASE_2"/>
    <property type="match status" value="1"/>
</dbReference>
<dbReference type="AlphaFoldDB" id="A0A803KRA2"/>
<keyword evidence="4" id="KW-0808">Transferase</keyword>
<dbReference type="PANTHER" id="PTHR10629:SF52">
    <property type="entry name" value="DNA (CYTOSINE-5)-METHYLTRANSFERASE 1"/>
    <property type="match status" value="1"/>
</dbReference>
<name>A0A803KRA2_CHEQI</name>
<evidence type="ECO:0000313" key="11">
    <source>
        <dbReference type="Proteomes" id="UP000596660"/>
    </source>
</evidence>
<dbReference type="Gene3D" id="2.30.30.490">
    <property type="match status" value="2"/>
</dbReference>
<dbReference type="Pfam" id="PF01426">
    <property type="entry name" value="BAH"/>
    <property type="match status" value="1"/>
</dbReference>
<evidence type="ECO:0000259" key="9">
    <source>
        <dbReference type="PROSITE" id="PS51038"/>
    </source>
</evidence>
<accession>A0A803KRA2</accession>
<evidence type="ECO:0000256" key="5">
    <source>
        <dbReference type="ARBA" id="ARBA00022691"/>
    </source>
</evidence>
<dbReference type="GO" id="GO:0044027">
    <property type="term" value="P:negative regulation of gene expression via chromosomal CpG island methylation"/>
    <property type="evidence" value="ECO:0007669"/>
    <property type="project" value="TreeGrafter"/>
</dbReference>
<dbReference type="EnsemblPlants" id="AUR62001559-RA">
    <property type="protein sequence ID" value="AUR62001559-RA:cds"/>
    <property type="gene ID" value="AUR62001559"/>
</dbReference>
<keyword evidence="3" id="KW-0489">Methyltransferase</keyword>
<evidence type="ECO:0000256" key="7">
    <source>
        <dbReference type="ARBA" id="ARBA00023125"/>
    </source>
</evidence>
<evidence type="ECO:0000256" key="6">
    <source>
        <dbReference type="ARBA" id="ARBA00022737"/>
    </source>
</evidence>
<dbReference type="InterPro" id="IPR050390">
    <property type="entry name" value="C5-Methyltransferase"/>
</dbReference>
<dbReference type="Gene3D" id="3.40.50.150">
    <property type="entry name" value="Vaccinia Virus protein VP39"/>
    <property type="match status" value="2"/>
</dbReference>
<dbReference type="CDD" id="cd04708">
    <property type="entry name" value="BAH_plantDCM_II"/>
    <property type="match status" value="1"/>
</dbReference>
<dbReference type="FunFam" id="3.40.50.150:FF:000108">
    <property type="entry name" value="DNA (cytosine-5)-methyltransferase"/>
    <property type="match status" value="1"/>
</dbReference>
<dbReference type="GO" id="GO:0003682">
    <property type="term" value="F:chromatin binding"/>
    <property type="evidence" value="ECO:0007669"/>
    <property type="project" value="InterPro"/>
</dbReference>
<evidence type="ECO:0000313" key="10">
    <source>
        <dbReference type="EnsemblPlants" id="AUR62001559-RA:cds"/>
    </source>
</evidence>
<dbReference type="InterPro" id="IPR043151">
    <property type="entry name" value="BAH_sf"/>
</dbReference>
<evidence type="ECO:0000256" key="2">
    <source>
        <dbReference type="ARBA" id="ARBA00011975"/>
    </source>
</evidence>
<evidence type="ECO:0000256" key="1">
    <source>
        <dbReference type="ARBA" id="ARBA00004123"/>
    </source>
</evidence>
<dbReference type="Proteomes" id="UP000596660">
    <property type="component" value="Unplaced"/>
</dbReference>